<evidence type="ECO:0000256" key="3">
    <source>
        <dbReference type="ARBA" id="ARBA00022801"/>
    </source>
</evidence>
<evidence type="ECO:0000259" key="8">
    <source>
        <dbReference type="PROSITE" id="PS50240"/>
    </source>
</evidence>
<dbReference type="PANTHER" id="PTHR24276">
    <property type="entry name" value="POLYSERASE-RELATED"/>
    <property type="match status" value="1"/>
</dbReference>
<organism evidence="9 10">
    <name type="scientific">Conidiobolus coronatus (strain ATCC 28846 / CBS 209.66 / NRRL 28638)</name>
    <name type="common">Delacroixia coronata</name>
    <dbReference type="NCBI Taxonomy" id="796925"/>
    <lineage>
        <taxon>Eukaryota</taxon>
        <taxon>Fungi</taxon>
        <taxon>Fungi incertae sedis</taxon>
        <taxon>Zoopagomycota</taxon>
        <taxon>Entomophthoromycotina</taxon>
        <taxon>Entomophthoromycetes</taxon>
        <taxon>Entomophthorales</taxon>
        <taxon>Ancylistaceae</taxon>
        <taxon>Conidiobolus</taxon>
    </lineage>
</organism>
<dbReference type="InterPro" id="IPR050430">
    <property type="entry name" value="Peptidase_S1"/>
</dbReference>
<dbReference type="Proteomes" id="UP000070444">
    <property type="component" value="Unassembled WGS sequence"/>
</dbReference>
<dbReference type="SUPFAM" id="SSF50494">
    <property type="entry name" value="Trypsin-like serine proteases"/>
    <property type="match status" value="1"/>
</dbReference>
<sequence length="267" mass="29264">MLNNLFILTTALLALRANETEVTEDEREGRIINGREARPFSYPFIVSLQANGRHFCGGSLLDNRTVLTAAHCTDVVPTNEITVNVRRHDLRLQSSQEGGQTIRITRQTRHPQYNPQTILNDVAVWKLASPVSVQASYVTLDNGQLASQVDLPAETIGWGRTNPNNNIPATRLQQTVLPIYNHQQCSRGYGNTLSPQAHVCAGYAEGISASCEGDSGGPLFVNQGGRAVQIGITSFGRNKQCLNPGIPTVFARVANYVPWIQSQQRSN</sequence>
<dbReference type="Pfam" id="PF00089">
    <property type="entry name" value="Trypsin"/>
    <property type="match status" value="1"/>
</dbReference>
<dbReference type="PROSITE" id="PS00135">
    <property type="entry name" value="TRYPSIN_SER"/>
    <property type="match status" value="1"/>
</dbReference>
<dbReference type="STRING" id="796925.A0A137NUG1"/>
<dbReference type="SMART" id="SM00020">
    <property type="entry name" value="Tryp_SPc"/>
    <property type="match status" value="1"/>
</dbReference>
<dbReference type="InterPro" id="IPR009003">
    <property type="entry name" value="Peptidase_S1_PA"/>
</dbReference>
<dbReference type="InterPro" id="IPR001254">
    <property type="entry name" value="Trypsin_dom"/>
</dbReference>
<keyword evidence="3 6" id="KW-0378">Hydrolase</keyword>
<name>A0A137NUG1_CONC2</name>
<dbReference type="InterPro" id="IPR001314">
    <property type="entry name" value="Peptidase_S1A"/>
</dbReference>
<dbReference type="OrthoDB" id="6380398at2759"/>
<keyword evidence="7" id="KW-0732">Signal</keyword>
<keyword evidence="10" id="KW-1185">Reference proteome</keyword>
<reference evidence="9 10" key="1">
    <citation type="journal article" date="2015" name="Genome Biol. Evol.">
        <title>Phylogenomic analyses indicate that early fungi evolved digesting cell walls of algal ancestors of land plants.</title>
        <authorList>
            <person name="Chang Y."/>
            <person name="Wang S."/>
            <person name="Sekimoto S."/>
            <person name="Aerts A.L."/>
            <person name="Choi C."/>
            <person name="Clum A."/>
            <person name="LaButti K.M."/>
            <person name="Lindquist E.A."/>
            <person name="Yee Ngan C."/>
            <person name="Ohm R.A."/>
            <person name="Salamov A.A."/>
            <person name="Grigoriev I.V."/>
            <person name="Spatafora J.W."/>
            <person name="Berbee M.L."/>
        </authorList>
    </citation>
    <scope>NUCLEOTIDE SEQUENCE [LARGE SCALE GENOMIC DNA]</scope>
    <source>
        <strain evidence="9 10">NRRL 28638</strain>
    </source>
</reference>
<feature type="signal peptide" evidence="7">
    <location>
        <begin position="1"/>
        <end position="20"/>
    </location>
</feature>
<evidence type="ECO:0000256" key="2">
    <source>
        <dbReference type="ARBA" id="ARBA00022670"/>
    </source>
</evidence>
<evidence type="ECO:0000256" key="6">
    <source>
        <dbReference type="RuleBase" id="RU363034"/>
    </source>
</evidence>
<evidence type="ECO:0000256" key="4">
    <source>
        <dbReference type="ARBA" id="ARBA00022825"/>
    </source>
</evidence>
<dbReference type="GO" id="GO:0004252">
    <property type="term" value="F:serine-type endopeptidase activity"/>
    <property type="evidence" value="ECO:0007669"/>
    <property type="project" value="InterPro"/>
</dbReference>
<keyword evidence="4 6" id="KW-0720">Serine protease</keyword>
<feature type="domain" description="Peptidase S1" evidence="8">
    <location>
        <begin position="31"/>
        <end position="265"/>
    </location>
</feature>
<dbReference type="PANTHER" id="PTHR24276:SF98">
    <property type="entry name" value="FI18310P1-RELATED"/>
    <property type="match status" value="1"/>
</dbReference>
<dbReference type="InterPro" id="IPR033116">
    <property type="entry name" value="TRYPSIN_SER"/>
</dbReference>
<keyword evidence="5" id="KW-1015">Disulfide bond</keyword>
<accession>A0A137NUG1</accession>
<dbReference type="EMBL" id="KQ964742">
    <property type="protein sequence ID" value="KXN66311.1"/>
    <property type="molecule type" value="Genomic_DNA"/>
</dbReference>
<evidence type="ECO:0000313" key="9">
    <source>
        <dbReference type="EMBL" id="KXN66311.1"/>
    </source>
</evidence>
<comment type="similarity">
    <text evidence="1">Belongs to the peptidase S1 family.</text>
</comment>
<dbReference type="FunFam" id="2.40.10.10:FF:000073">
    <property type="entry name" value="Trypsin alpha"/>
    <property type="match status" value="1"/>
</dbReference>
<dbReference type="Gene3D" id="2.40.10.10">
    <property type="entry name" value="Trypsin-like serine proteases"/>
    <property type="match status" value="1"/>
</dbReference>
<feature type="chain" id="PRO_5007294140" evidence="7">
    <location>
        <begin position="21"/>
        <end position="267"/>
    </location>
</feature>
<dbReference type="InterPro" id="IPR018114">
    <property type="entry name" value="TRYPSIN_HIS"/>
</dbReference>
<dbReference type="PROSITE" id="PS00134">
    <property type="entry name" value="TRYPSIN_HIS"/>
    <property type="match status" value="1"/>
</dbReference>
<dbReference type="PROSITE" id="PS50240">
    <property type="entry name" value="TRYPSIN_DOM"/>
    <property type="match status" value="1"/>
</dbReference>
<evidence type="ECO:0000313" key="10">
    <source>
        <dbReference type="Proteomes" id="UP000070444"/>
    </source>
</evidence>
<proteinExistence type="inferred from homology"/>
<dbReference type="GO" id="GO:0006508">
    <property type="term" value="P:proteolysis"/>
    <property type="evidence" value="ECO:0007669"/>
    <property type="project" value="UniProtKB-KW"/>
</dbReference>
<protein>
    <submittedName>
        <fullName evidence="9">Trypsin-like serine protease</fullName>
    </submittedName>
</protein>
<gene>
    <name evidence="9" type="ORF">CONCODRAFT_11885</name>
</gene>
<dbReference type="OMA" id="KQGCNVS"/>
<evidence type="ECO:0000256" key="7">
    <source>
        <dbReference type="SAM" id="SignalP"/>
    </source>
</evidence>
<dbReference type="AlphaFoldDB" id="A0A137NUG1"/>
<evidence type="ECO:0000256" key="5">
    <source>
        <dbReference type="ARBA" id="ARBA00023157"/>
    </source>
</evidence>
<keyword evidence="2 6" id="KW-0645">Protease</keyword>
<dbReference type="InterPro" id="IPR043504">
    <property type="entry name" value="Peptidase_S1_PA_chymotrypsin"/>
</dbReference>
<dbReference type="CDD" id="cd00190">
    <property type="entry name" value="Tryp_SPc"/>
    <property type="match status" value="1"/>
</dbReference>
<evidence type="ECO:0000256" key="1">
    <source>
        <dbReference type="ARBA" id="ARBA00007664"/>
    </source>
</evidence>
<dbReference type="PRINTS" id="PR00722">
    <property type="entry name" value="CHYMOTRYPSIN"/>
</dbReference>